<sequence>APDMWNLTREEQIIIFLRLAVFLIGLGIEMRGGIPRTLTPSPPRELIKVGMSGAIRKPGTYTLPKGSSLEEVVNYAGGLLPWGNLEEMDLGVLLKDNDEIHVPQGKLDINRASAEELAELPGIGPVLAERIVRYRESAGAFENLSQILEVKGIGKVRLERIREIISLGEHLTDSTSLR</sequence>
<dbReference type="InterPro" id="IPR019554">
    <property type="entry name" value="Soluble_ligand-bd"/>
</dbReference>
<keyword evidence="1" id="KW-1133">Transmembrane helix</keyword>
<dbReference type="SUPFAM" id="SSF142984">
    <property type="entry name" value="Nqo1 middle domain-like"/>
    <property type="match status" value="1"/>
</dbReference>
<feature type="domain" description="Helix-hairpin-helix DNA-binding motif class 1" evidence="2">
    <location>
        <begin position="115"/>
        <end position="134"/>
    </location>
</feature>
<dbReference type="Pfam" id="PF10531">
    <property type="entry name" value="SLBB"/>
    <property type="match status" value="1"/>
</dbReference>
<feature type="domain" description="Helix-hairpin-helix DNA-binding motif class 1" evidence="2">
    <location>
        <begin position="145"/>
        <end position="164"/>
    </location>
</feature>
<comment type="caution">
    <text evidence="3">The sequence shown here is derived from an EMBL/GenBank/DDBJ whole genome shotgun (WGS) entry which is preliminary data.</text>
</comment>
<dbReference type="InterPro" id="IPR003583">
    <property type="entry name" value="Hlx-hairpin-Hlx_DNA-bd_motif"/>
</dbReference>
<proteinExistence type="predicted"/>
<evidence type="ECO:0000313" key="3">
    <source>
        <dbReference type="EMBL" id="TES86743.1"/>
    </source>
</evidence>
<dbReference type="InterPro" id="IPR051675">
    <property type="entry name" value="Endo/Exo/Phosphatase_dom_1"/>
</dbReference>
<feature type="non-terminal residue" evidence="3">
    <location>
        <position position="1"/>
    </location>
</feature>
<dbReference type="GO" id="GO:0015628">
    <property type="term" value="P:protein secretion by the type II secretion system"/>
    <property type="evidence" value="ECO:0007669"/>
    <property type="project" value="TreeGrafter"/>
</dbReference>
<dbReference type="Gene3D" id="1.10.150.320">
    <property type="entry name" value="Photosystem II 12 kDa extrinsic protein"/>
    <property type="match status" value="1"/>
</dbReference>
<dbReference type="GO" id="GO:0003677">
    <property type="term" value="F:DNA binding"/>
    <property type="evidence" value="ECO:0007669"/>
    <property type="project" value="InterPro"/>
</dbReference>
<accession>A0A523QLS9</accession>
<dbReference type="InterPro" id="IPR004509">
    <property type="entry name" value="Competence_ComEA_HhH"/>
</dbReference>
<dbReference type="GO" id="GO:0015627">
    <property type="term" value="C:type II protein secretion system complex"/>
    <property type="evidence" value="ECO:0007669"/>
    <property type="project" value="TreeGrafter"/>
</dbReference>
<organism evidence="3 4">
    <name type="scientific">Aerophobetes bacterium</name>
    <dbReference type="NCBI Taxonomy" id="2030807"/>
    <lineage>
        <taxon>Bacteria</taxon>
        <taxon>Candidatus Aerophobota</taxon>
    </lineage>
</organism>
<keyword evidence="1" id="KW-0472">Membrane</keyword>
<protein>
    <recommendedName>
        <fullName evidence="2">Helix-hairpin-helix DNA-binding motif class 1 domain-containing protein</fullName>
    </recommendedName>
</protein>
<dbReference type="PANTHER" id="PTHR21180:SF32">
    <property type="entry name" value="ENDONUCLEASE_EXONUCLEASE_PHOSPHATASE FAMILY DOMAIN-CONTAINING PROTEIN 1"/>
    <property type="match status" value="1"/>
</dbReference>
<dbReference type="NCBIfam" id="TIGR00426">
    <property type="entry name" value="competence protein ComEA helix-hairpin-helix repeat region"/>
    <property type="match status" value="1"/>
</dbReference>
<dbReference type="InterPro" id="IPR010994">
    <property type="entry name" value="RuvA_2-like"/>
</dbReference>
<dbReference type="GO" id="GO:0006281">
    <property type="term" value="P:DNA repair"/>
    <property type="evidence" value="ECO:0007669"/>
    <property type="project" value="InterPro"/>
</dbReference>
<keyword evidence="1" id="KW-0812">Transmembrane</keyword>
<dbReference type="SUPFAM" id="SSF47781">
    <property type="entry name" value="RuvA domain 2-like"/>
    <property type="match status" value="1"/>
</dbReference>
<gene>
    <name evidence="3" type="ORF">E3J95_01225</name>
</gene>
<dbReference type="EMBL" id="SOKU01000052">
    <property type="protein sequence ID" value="TES86743.1"/>
    <property type="molecule type" value="Genomic_DNA"/>
</dbReference>
<feature type="transmembrane region" description="Helical" evidence="1">
    <location>
        <begin position="12"/>
        <end position="28"/>
    </location>
</feature>
<evidence type="ECO:0000259" key="2">
    <source>
        <dbReference type="SMART" id="SM00278"/>
    </source>
</evidence>
<dbReference type="PANTHER" id="PTHR21180">
    <property type="entry name" value="ENDONUCLEASE/EXONUCLEASE/PHOSPHATASE FAMILY DOMAIN-CONTAINING PROTEIN 1"/>
    <property type="match status" value="1"/>
</dbReference>
<name>A0A523QLS9_UNCAE</name>
<reference evidence="3 4" key="1">
    <citation type="submission" date="2019-03" db="EMBL/GenBank/DDBJ databases">
        <title>Metabolic potential of uncultured bacteria and archaea associated with petroleum seepage in deep-sea sediments.</title>
        <authorList>
            <person name="Dong X."/>
            <person name="Hubert C."/>
        </authorList>
    </citation>
    <scope>NUCLEOTIDE SEQUENCE [LARGE SCALE GENOMIC DNA]</scope>
    <source>
        <strain evidence="3">E44_bin92</strain>
    </source>
</reference>
<dbReference type="AlphaFoldDB" id="A0A523QLS9"/>
<dbReference type="Pfam" id="PF12836">
    <property type="entry name" value="HHH_3"/>
    <property type="match status" value="1"/>
</dbReference>
<evidence type="ECO:0000256" key="1">
    <source>
        <dbReference type="SAM" id="Phobius"/>
    </source>
</evidence>
<dbReference type="Proteomes" id="UP000320781">
    <property type="component" value="Unassembled WGS sequence"/>
</dbReference>
<evidence type="ECO:0000313" key="4">
    <source>
        <dbReference type="Proteomes" id="UP000320781"/>
    </source>
</evidence>
<dbReference type="SMART" id="SM00278">
    <property type="entry name" value="HhH1"/>
    <property type="match status" value="2"/>
</dbReference>